<reference evidence="4 5" key="1">
    <citation type="journal article" date="2019" name="Int. J. Syst. Evol. Microbiol.">
        <title>The Global Catalogue of Microorganisms (GCM) 10K type strain sequencing project: providing services to taxonomists for standard genome sequencing and annotation.</title>
        <authorList>
            <consortium name="The Broad Institute Genomics Platform"/>
            <consortium name="The Broad Institute Genome Sequencing Center for Infectious Disease"/>
            <person name="Wu L."/>
            <person name="Ma J."/>
        </authorList>
    </citation>
    <scope>NUCLEOTIDE SEQUENCE [LARGE SCALE GENOMIC DNA]</scope>
    <source>
        <strain evidence="4 5">CGMCC 1.12230</strain>
    </source>
</reference>
<evidence type="ECO:0000313" key="4">
    <source>
        <dbReference type="EMBL" id="MFD1563295.1"/>
    </source>
</evidence>
<comment type="caution">
    <text evidence="4">The sequence shown here is derived from an EMBL/GenBank/DDBJ whole genome shotgun (WGS) entry which is preliminary data.</text>
</comment>
<evidence type="ECO:0000256" key="1">
    <source>
        <dbReference type="SAM" id="MobiDB-lite"/>
    </source>
</evidence>
<gene>
    <name evidence="4" type="ORF">ACFR99_07025</name>
</gene>
<protein>
    <recommendedName>
        <fullName evidence="3">DUF7577 domain-containing protein</fullName>
    </recommendedName>
</protein>
<dbReference type="RefSeq" id="WP_390285725.1">
    <property type="nucleotide sequence ID" value="NZ_JBHUDI010000004.1"/>
</dbReference>
<keyword evidence="2" id="KW-0812">Transmembrane</keyword>
<proteinExistence type="predicted"/>
<evidence type="ECO:0000259" key="3">
    <source>
        <dbReference type="Pfam" id="PF24463"/>
    </source>
</evidence>
<dbReference type="EMBL" id="JBHUDI010000004">
    <property type="protein sequence ID" value="MFD1563295.1"/>
    <property type="molecule type" value="Genomic_DNA"/>
</dbReference>
<feature type="transmembrane region" description="Helical" evidence="2">
    <location>
        <begin position="6"/>
        <end position="25"/>
    </location>
</feature>
<keyword evidence="5" id="KW-1185">Reference proteome</keyword>
<accession>A0ABD6BFB0</accession>
<dbReference type="Proteomes" id="UP001597076">
    <property type="component" value="Unassembled WGS sequence"/>
</dbReference>
<feature type="domain" description="DUF7577" evidence="3">
    <location>
        <begin position="79"/>
        <end position="107"/>
    </location>
</feature>
<feature type="compositionally biased region" description="Polar residues" evidence="1">
    <location>
        <begin position="43"/>
        <end position="53"/>
    </location>
</feature>
<sequence length="108" mass="12544">MELWGWLIGYVALFALLHLLLYYLYVRRDDGENERTPSFADPNHTSLRSSSSPDRYPRATDEVGDVDRDYDHDREFDGETIRCPHCGAPNEADQAFTYCWHCVSGLQR</sequence>
<keyword evidence="2" id="KW-0472">Membrane</keyword>
<keyword evidence="2" id="KW-1133">Transmembrane helix</keyword>
<dbReference type="InterPro" id="IPR055999">
    <property type="entry name" value="DUF7577"/>
</dbReference>
<name>A0ABD6BFB0_9EURY</name>
<organism evidence="4 5">
    <name type="scientific">Haloarchaeobius amylolyticus</name>
    <dbReference type="NCBI Taxonomy" id="1198296"/>
    <lineage>
        <taxon>Archaea</taxon>
        <taxon>Methanobacteriati</taxon>
        <taxon>Methanobacteriota</taxon>
        <taxon>Stenosarchaea group</taxon>
        <taxon>Halobacteria</taxon>
        <taxon>Halobacteriales</taxon>
        <taxon>Halorubellaceae</taxon>
        <taxon>Haloarchaeobius</taxon>
    </lineage>
</organism>
<feature type="region of interest" description="Disordered" evidence="1">
    <location>
        <begin position="33"/>
        <end position="70"/>
    </location>
</feature>
<evidence type="ECO:0000313" key="5">
    <source>
        <dbReference type="Proteomes" id="UP001597076"/>
    </source>
</evidence>
<evidence type="ECO:0000256" key="2">
    <source>
        <dbReference type="SAM" id="Phobius"/>
    </source>
</evidence>
<dbReference type="AlphaFoldDB" id="A0ABD6BFB0"/>
<dbReference type="Pfam" id="PF24463">
    <property type="entry name" value="DUF7577"/>
    <property type="match status" value="1"/>
</dbReference>
<feature type="compositionally biased region" description="Basic and acidic residues" evidence="1">
    <location>
        <begin position="55"/>
        <end position="70"/>
    </location>
</feature>